<evidence type="ECO:0000313" key="2">
    <source>
        <dbReference type="Proteomes" id="UP001065298"/>
    </source>
</evidence>
<accession>A0ACC0R6I0</accession>
<name>A0ACC0R6I0_9HYPO</name>
<comment type="caution">
    <text evidence="1">The sequence shown here is derived from an EMBL/GenBank/DDBJ whole genome shotgun (WGS) entry which is preliminary data.</text>
</comment>
<proteinExistence type="predicted"/>
<gene>
    <name evidence="1" type="ORF">NCS57_00355800</name>
</gene>
<dbReference type="Proteomes" id="UP001065298">
    <property type="component" value="Chromosome 3"/>
</dbReference>
<organism evidence="1 2">
    <name type="scientific">Fusarium keratoplasticum</name>
    <dbReference type="NCBI Taxonomy" id="1328300"/>
    <lineage>
        <taxon>Eukaryota</taxon>
        <taxon>Fungi</taxon>
        <taxon>Dikarya</taxon>
        <taxon>Ascomycota</taxon>
        <taxon>Pezizomycotina</taxon>
        <taxon>Sordariomycetes</taxon>
        <taxon>Hypocreomycetidae</taxon>
        <taxon>Hypocreales</taxon>
        <taxon>Nectriaceae</taxon>
        <taxon>Fusarium</taxon>
        <taxon>Fusarium solani species complex</taxon>
    </lineage>
</organism>
<keyword evidence="2" id="KW-1185">Reference proteome</keyword>
<reference evidence="1" key="1">
    <citation type="submission" date="2022-06" db="EMBL/GenBank/DDBJ databases">
        <title>Fusarium solani species complex genomes reveal bases of compartmentalisation and animal pathogenesis.</title>
        <authorList>
            <person name="Tsai I.J."/>
        </authorList>
    </citation>
    <scope>NUCLEOTIDE SEQUENCE</scope>
    <source>
        <strain evidence="1">Fu6.1</strain>
    </source>
</reference>
<sequence length="478" mass="54166">MPGSLNKVSDRLPATIRNAIAVVQRLGCRYLWVDALCLIQNDADDLDQGVGAMDLIYERAWLTIVAACGHDANARLPGVQEGTRNPSINTRHVMPGIAMGVVVGLDDRLGRSMYDTRGWTFQERMLSRRAIYFVDDKLFYRCRRTVHAEHLIDLSNAPQPTLRTVSQLLLKTVLMHNPVDDYSLILRFYSIRILTNQSDAPRAMAGIIQRFSVAMGCRFLEGLPTATFDLFILLRSLRGSLRRRPAFPSYSWTGWSGFSASCPRGVSPIYNDTLRDKTWIIWYKRSPSATVSLVWDPSFEPSFPLHDETFAGYRERRPFSHGRYTPAGLDTSRTAPSETISFSRGVPPYHILQFWTISTFYTISDMDVFNATGDLVDSNGERCGFVWLDGFEETTYFESQTHFEVILLSEPQFVVRQELESCSTSSYPKVNGEWNCFNVLLLEWQGGLAERRGFGYLIQEAIGNSLAPGPMWKEILLA</sequence>
<evidence type="ECO:0000313" key="1">
    <source>
        <dbReference type="EMBL" id="KAI8674576.1"/>
    </source>
</evidence>
<protein>
    <submittedName>
        <fullName evidence="1">HET domain-containing protein</fullName>
    </submittedName>
</protein>
<dbReference type="EMBL" id="CM046505">
    <property type="protein sequence ID" value="KAI8674576.1"/>
    <property type="molecule type" value="Genomic_DNA"/>
</dbReference>